<proteinExistence type="predicted"/>
<dbReference type="Proteomes" id="UP001058974">
    <property type="component" value="Chromosome 4"/>
</dbReference>
<dbReference type="Gene3D" id="3.30.420.10">
    <property type="entry name" value="Ribonuclease H-like superfamily/Ribonuclease H"/>
    <property type="match status" value="1"/>
</dbReference>
<dbReference type="Gramene" id="Psat04G0296600-T1">
    <property type="protein sequence ID" value="KAI5418535.1"/>
    <property type="gene ID" value="KIW84_042966"/>
</dbReference>
<gene>
    <name evidence="1" type="ORF">KIW84_042966</name>
</gene>
<protein>
    <submittedName>
        <fullName evidence="1">Uncharacterized protein</fullName>
    </submittedName>
</protein>
<dbReference type="SUPFAM" id="SSF53098">
    <property type="entry name" value="Ribonuclease H-like"/>
    <property type="match status" value="1"/>
</dbReference>
<reference evidence="1 2" key="1">
    <citation type="journal article" date="2022" name="Nat. Genet.">
        <title>Improved pea reference genome and pan-genome highlight genomic features and evolutionary characteristics.</title>
        <authorList>
            <person name="Yang T."/>
            <person name="Liu R."/>
            <person name="Luo Y."/>
            <person name="Hu S."/>
            <person name="Wang D."/>
            <person name="Wang C."/>
            <person name="Pandey M.K."/>
            <person name="Ge S."/>
            <person name="Xu Q."/>
            <person name="Li N."/>
            <person name="Li G."/>
            <person name="Huang Y."/>
            <person name="Saxena R.K."/>
            <person name="Ji Y."/>
            <person name="Li M."/>
            <person name="Yan X."/>
            <person name="He Y."/>
            <person name="Liu Y."/>
            <person name="Wang X."/>
            <person name="Xiang C."/>
            <person name="Varshney R.K."/>
            <person name="Ding H."/>
            <person name="Gao S."/>
            <person name="Zong X."/>
        </authorList>
    </citation>
    <scope>NUCLEOTIDE SEQUENCE [LARGE SCALE GENOMIC DNA]</scope>
    <source>
        <strain evidence="1 2">cv. Zhongwan 6</strain>
    </source>
</reference>
<organism evidence="1 2">
    <name type="scientific">Pisum sativum</name>
    <name type="common">Garden pea</name>
    <name type="synonym">Lathyrus oleraceus</name>
    <dbReference type="NCBI Taxonomy" id="3888"/>
    <lineage>
        <taxon>Eukaryota</taxon>
        <taxon>Viridiplantae</taxon>
        <taxon>Streptophyta</taxon>
        <taxon>Embryophyta</taxon>
        <taxon>Tracheophyta</taxon>
        <taxon>Spermatophyta</taxon>
        <taxon>Magnoliopsida</taxon>
        <taxon>eudicotyledons</taxon>
        <taxon>Gunneridae</taxon>
        <taxon>Pentapetalae</taxon>
        <taxon>rosids</taxon>
        <taxon>fabids</taxon>
        <taxon>Fabales</taxon>
        <taxon>Fabaceae</taxon>
        <taxon>Papilionoideae</taxon>
        <taxon>50 kb inversion clade</taxon>
        <taxon>NPAAA clade</taxon>
        <taxon>Hologalegina</taxon>
        <taxon>IRL clade</taxon>
        <taxon>Fabeae</taxon>
        <taxon>Lathyrus</taxon>
    </lineage>
</organism>
<dbReference type="PANTHER" id="PTHR48475:SF1">
    <property type="entry name" value="RNASE H TYPE-1 DOMAIN-CONTAINING PROTEIN"/>
    <property type="match status" value="1"/>
</dbReference>
<evidence type="ECO:0000313" key="2">
    <source>
        <dbReference type="Proteomes" id="UP001058974"/>
    </source>
</evidence>
<comment type="caution">
    <text evidence="1">The sequence shown here is derived from an EMBL/GenBank/DDBJ whole genome shotgun (WGS) entry which is preliminary data.</text>
</comment>
<sequence>MNGVVEAANKNIKKIIQKMVVMYRDWHDIIPFALHGYRTSVQTLIGATHFSLVYGMEVVLPIEVEIPSMCVLMEAKLTKVEWCQTRFDQLNLIEDERLTIMCHGAKKDLIFQTLFYGKRTPNYEGSYVVKKAFSGGVLILTTMDGEEFTRPMNTDAVKKYFA</sequence>
<name>A0A9D5AU11_PEA</name>
<dbReference type="EMBL" id="JAMSHJ010000004">
    <property type="protein sequence ID" value="KAI5418535.1"/>
    <property type="molecule type" value="Genomic_DNA"/>
</dbReference>
<dbReference type="InterPro" id="IPR012337">
    <property type="entry name" value="RNaseH-like_sf"/>
</dbReference>
<dbReference type="PANTHER" id="PTHR48475">
    <property type="entry name" value="RIBONUCLEASE H"/>
    <property type="match status" value="1"/>
</dbReference>
<dbReference type="GO" id="GO:0003676">
    <property type="term" value="F:nucleic acid binding"/>
    <property type="evidence" value="ECO:0007669"/>
    <property type="project" value="InterPro"/>
</dbReference>
<accession>A0A9D5AU11</accession>
<dbReference type="AlphaFoldDB" id="A0A9D5AU11"/>
<evidence type="ECO:0000313" key="1">
    <source>
        <dbReference type="EMBL" id="KAI5418535.1"/>
    </source>
</evidence>
<keyword evidence="2" id="KW-1185">Reference proteome</keyword>
<dbReference type="InterPro" id="IPR036397">
    <property type="entry name" value="RNaseH_sf"/>
</dbReference>